<feature type="compositionally biased region" description="Basic and acidic residues" evidence="1">
    <location>
        <begin position="92"/>
        <end position="101"/>
    </location>
</feature>
<keyword evidence="3" id="KW-1185">Reference proteome</keyword>
<feature type="non-terminal residue" evidence="2">
    <location>
        <position position="1"/>
    </location>
</feature>
<dbReference type="AlphaFoldDB" id="A0A8T2FDH0"/>
<evidence type="ECO:0000313" key="3">
    <source>
        <dbReference type="Proteomes" id="UP000694251"/>
    </source>
</evidence>
<comment type="caution">
    <text evidence="2">The sequence shown here is derived from an EMBL/GenBank/DDBJ whole genome shotgun (WGS) entry which is preliminary data.</text>
</comment>
<name>A0A8T2FDH0_ARASU</name>
<reference evidence="2 3" key="1">
    <citation type="submission" date="2020-12" db="EMBL/GenBank/DDBJ databases">
        <title>Concerted genomic and epigenomic changes stabilize Arabidopsis allopolyploids.</title>
        <authorList>
            <person name="Chen Z."/>
        </authorList>
    </citation>
    <scope>NUCLEOTIDE SEQUENCE [LARGE SCALE GENOMIC DNA]</scope>
    <source>
        <strain evidence="2">As9502</strain>
        <tissue evidence="2">Leaf</tissue>
    </source>
</reference>
<gene>
    <name evidence="2" type="ORF">ISN44_As03g030920</name>
</gene>
<dbReference type="EMBL" id="JAEFBJ010000003">
    <property type="protein sequence ID" value="KAG7632994.1"/>
    <property type="molecule type" value="Genomic_DNA"/>
</dbReference>
<accession>A0A8T2FDH0</accession>
<evidence type="ECO:0000256" key="1">
    <source>
        <dbReference type="SAM" id="MobiDB-lite"/>
    </source>
</evidence>
<feature type="non-terminal residue" evidence="2">
    <location>
        <position position="130"/>
    </location>
</feature>
<proteinExistence type="predicted"/>
<protein>
    <submittedName>
        <fullName evidence="2">Uncharacterized protein</fullName>
    </submittedName>
</protein>
<feature type="region of interest" description="Disordered" evidence="1">
    <location>
        <begin position="38"/>
        <end position="101"/>
    </location>
</feature>
<dbReference type="Proteomes" id="UP000694251">
    <property type="component" value="Chromosome 3"/>
</dbReference>
<organism evidence="2 3">
    <name type="scientific">Arabidopsis suecica</name>
    <name type="common">Swedish thale-cress</name>
    <name type="synonym">Cardaminopsis suecica</name>
    <dbReference type="NCBI Taxonomy" id="45249"/>
    <lineage>
        <taxon>Eukaryota</taxon>
        <taxon>Viridiplantae</taxon>
        <taxon>Streptophyta</taxon>
        <taxon>Embryophyta</taxon>
        <taxon>Tracheophyta</taxon>
        <taxon>Spermatophyta</taxon>
        <taxon>Magnoliopsida</taxon>
        <taxon>eudicotyledons</taxon>
        <taxon>Gunneridae</taxon>
        <taxon>Pentapetalae</taxon>
        <taxon>rosids</taxon>
        <taxon>malvids</taxon>
        <taxon>Brassicales</taxon>
        <taxon>Brassicaceae</taxon>
        <taxon>Camelineae</taxon>
        <taxon>Arabidopsis</taxon>
    </lineage>
</organism>
<sequence>HRLIITGNFLHQPVDRLNPPRNLYMCLRLYQLALCHRPPESSKQDEDSNSSYPVPINRINLINPPRRTNALNKPFRRSKELPSLGRRIKHSMNKDPFDDFRNFQLPKIGSVNLNLQKTTKRERKQLKPNK</sequence>
<evidence type="ECO:0000313" key="2">
    <source>
        <dbReference type="EMBL" id="KAG7632994.1"/>
    </source>
</evidence>